<dbReference type="GO" id="GO:0003677">
    <property type="term" value="F:DNA binding"/>
    <property type="evidence" value="ECO:0007669"/>
    <property type="project" value="InterPro"/>
</dbReference>
<dbReference type="KEGG" id="spon:HME9304_03050"/>
<dbReference type="InterPro" id="IPR010982">
    <property type="entry name" value="Lambda_DNA-bd_dom_sf"/>
</dbReference>
<evidence type="ECO:0000313" key="4">
    <source>
        <dbReference type="Proteomes" id="UP000248536"/>
    </source>
</evidence>
<organism evidence="3 4">
    <name type="scientific">Flagellimonas maritima</name>
    <dbReference type="NCBI Taxonomy" id="1383885"/>
    <lineage>
        <taxon>Bacteria</taxon>
        <taxon>Pseudomonadati</taxon>
        <taxon>Bacteroidota</taxon>
        <taxon>Flavobacteriia</taxon>
        <taxon>Flavobacteriales</taxon>
        <taxon>Flavobacteriaceae</taxon>
        <taxon>Flagellimonas</taxon>
    </lineage>
</organism>
<proteinExistence type="predicted"/>
<dbReference type="Pfam" id="PF01381">
    <property type="entry name" value="HTH_3"/>
    <property type="match status" value="1"/>
</dbReference>
<protein>
    <recommendedName>
        <fullName evidence="2">HTH cro/C1-type domain-containing protein</fullName>
    </recommendedName>
</protein>
<reference evidence="3 4" key="1">
    <citation type="submission" date="2018-06" db="EMBL/GenBank/DDBJ databases">
        <title>Spongiibacterium sp. HME9304 Genome sequencing and assembly.</title>
        <authorList>
            <person name="Kang H."/>
            <person name="Kim H."/>
            <person name="Joh K."/>
        </authorList>
    </citation>
    <scope>NUCLEOTIDE SEQUENCE [LARGE SCALE GENOMIC DNA]</scope>
    <source>
        <strain evidence="3 4">HME9304</strain>
    </source>
</reference>
<evidence type="ECO:0000259" key="2">
    <source>
        <dbReference type="PROSITE" id="PS50943"/>
    </source>
</evidence>
<keyword evidence="4" id="KW-1185">Reference proteome</keyword>
<dbReference type="CDD" id="cd00093">
    <property type="entry name" value="HTH_XRE"/>
    <property type="match status" value="1"/>
</dbReference>
<dbReference type="EMBL" id="CP030104">
    <property type="protein sequence ID" value="AWX46018.1"/>
    <property type="molecule type" value="Genomic_DNA"/>
</dbReference>
<dbReference type="Gene3D" id="1.10.260.40">
    <property type="entry name" value="lambda repressor-like DNA-binding domains"/>
    <property type="match status" value="1"/>
</dbReference>
<evidence type="ECO:0000256" key="1">
    <source>
        <dbReference type="SAM" id="MobiDB-lite"/>
    </source>
</evidence>
<gene>
    <name evidence="3" type="ORF">HME9304_03050</name>
</gene>
<feature type="compositionally biased region" description="Low complexity" evidence="1">
    <location>
        <begin position="80"/>
        <end position="93"/>
    </location>
</feature>
<dbReference type="AlphaFoldDB" id="A0A2Z4LXC3"/>
<dbReference type="InterPro" id="IPR001387">
    <property type="entry name" value="Cro/C1-type_HTH"/>
</dbReference>
<dbReference type="OrthoDB" id="1034290at2"/>
<evidence type="ECO:0000313" key="3">
    <source>
        <dbReference type="EMBL" id="AWX46018.1"/>
    </source>
</evidence>
<dbReference type="PROSITE" id="PS50943">
    <property type="entry name" value="HTH_CROC1"/>
    <property type="match status" value="1"/>
</dbReference>
<dbReference type="Proteomes" id="UP000248536">
    <property type="component" value="Chromosome"/>
</dbReference>
<feature type="domain" description="HTH cro/C1-type" evidence="2">
    <location>
        <begin position="9"/>
        <end position="64"/>
    </location>
</feature>
<dbReference type="RefSeq" id="WP_112379351.1">
    <property type="nucleotide sequence ID" value="NZ_CP030104.1"/>
</dbReference>
<sequence length="130" mass="14696">MSEQIKERIKIIIDHYGLTVSIFADNIGVQRSSISHILSGRNKPSLDFVMKVIQTYPSVNLYWLLNGKGHFPAKEESKENSPTPNPSMTTNTDSKNKIPKISPLKDNILEPVKIVMFYANGTFEAFEVKK</sequence>
<name>A0A2Z4LXC3_9FLAO</name>
<accession>A0A2Z4LXC3</accession>
<feature type="region of interest" description="Disordered" evidence="1">
    <location>
        <begin position="73"/>
        <end position="101"/>
    </location>
</feature>
<dbReference type="SMART" id="SM00530">
    <property type="entry name" value="HTH_XRE"/>
    <property type="match status" value="1"/>
</dbReference>
<dbReference type="SUPFAM" id="SSF47413">
    <property type="entry name" value="lambda repressor-like DNA-binding domains"/>
    <property type="match status" value="1"/>
</dbReference>